<accession>A0ABP8TWR5</accession>
<feature type="transmembrane region" description="Helical" evidence="12">
    <location>
        <begin position="191"/>
        <end position="215"/>
    </location>
</feature>
<evidence type="ECO:0000256" key="6">
    <source>
        <dbReference type="ARBA" id="ARBA00022692"/>
    </source>
</evidence>
<evidence type="ECO:0000256" key="8">
    <source>
        <dbReference type="ARBA" id="ARBA00022989"/>
    </source>
</evidence>
<evidence type="ECO:0000259" key="13">
    <source>
        <dbReference type="PROSITE" id="PS50109"/>
    </source>
</evidence>
<evidence type="ECO:0000256" key="4">
    <source>
        <dbReference type="ARBA" id="ARBA00022553"/>
    </source>
</evidence>
<keyword evidence="16" id="KW-1185">Reference proteome</keyword>
<dbReference type="Gene3D" id="1.10.287.130">
    <property type="match status" value="1"/>
</dbReference>
<keyword evidence="6 12" id="KW-0812">Transmembrane</keyword>
<dbReference type="InterPro" id="IPR004358">
    <property type="entry name" value="Sig_transdc_His_kin-like_C"/>
</dbReference>
<sequence length="485" mass="51973">MADPAPRRRDRPDGSKAAAGRTRRPTERRGPLRWWRRRGIRARLVLTSAAALALALFGLARLFAFAVGHSMLATLDSSTRRSASDVVTLINANRLPDPILTAGGTMTIQVVDPTGRIRAASPGADRLVPLLDAHTLAAARRDGRARFLDGRGYGMPAVLRVVALPADDGETVIAATSFEQVQDGLKTVSRILVIGAPILLVLLGTAGWLVIGGALRPITELRRGAEEISGTARSRRLPVPEARDEVHDLAVTLNDMLHRLERAEARQRALVSDTAHELRSPLASIRAQLEVALDHPDGQRWSETAAGVLADTLRLSRLADDLLVLARLDEHGVRPAAREAVDLAALARAAGERHPAARVPVTVDAGEPVIVHGDVKGLTRLLDNLVDNAMRHAATGVRVRVARAGRRAELCVCDDGPGIPPADRERVFARFTRLDEGRSRDEGGAGLGLAIVRETARAHGGDAHLEDASPGLRAVVRLPLRGPAR</sequence>
<dbReference type="PROSITE" id="PS50885">
    <property type="entry name" value="HAMP"/>
    <property type="match status" value="1"/>
</dbReference>
<evidence type="ECO:0000256" key="2">
    <source>
        <dbReference type="ARBA" id="ARBA00004236"/>
    </source>
</evidence>
<dbReference type="EC" id="2.7.13.3" evidence="3"/>
<dbReference type="CDD" id="cd00082">
    <property type="entry name" value="HisKA"/>
    <property type="match status" value="1"/>
</dbReference>
<comment type="subcellular location">
    <subcellularLocation>
        <location evidence="2">Cell membrane</location>
    </subcellularLocation>
</comment>
<dbReference type="Gene3D" id="3.30.565.10">
    <property type="entry name" value="Histidine kinase-like ATPase, C-terminal domain"/>
    <property type="match status" value="1"/>
</dbReference>
<dbReference type="Pfam" id="PF00672">
    <property type="entry name" value="HAMP"/>
    <property type="match status" value="1"/>
</dbReference>
<dbReference type="SMART" id="SM00388">
    <property type="entry name" value="HisKA"/>
    <property type="match status" value="1"/>
</dbReference>
<name>A0ABP8TWR5_9ACTN</name>
<dbReference type="InterPro" id="IPR036097">
    <property type="entry name" value="HisK_dim/P_sf"/>
</dbReference>
<dbReference type="Proteomes" id="UP001500212">
    <property type="component" value="Unassembled WGS sequence"/>
</dbReference>
<dbReference type="InterPro" id="IPR005467">
    <property type="entry name" value="His_kinase_dom"/>
</dbReference>
<dbReference type="EMBL" id="BAABHJ010000030">
    <property type="protein sequence ID" value="GAA4615740.1"/>
    <property type="molecule type" value="Genomic_DNA"/>
</dbReference>
<evidence type="ECO:0000256" key="5">
    <source>
        <dbReference type="ARBA" id="ARBA00022679"/>
    </source>
</evidence>
<keyword evidence="10 12" id="KW-0472">Membrane</keyword>
<feature type="compositionally biased region" description="Basic and acidic residues" evidence="11">
    <location>
        <begin position="1"/>
        <end position="14"/>
    </location>
</feature>
<dbReference type="SMART" id="SM00387">
    <property type="entry name" value="HATPase_c"/>
    <property type="match status" value="1"/>
</dbReference>
<keyword evidence="4" id="KW-0597">Phosphoprotein</keyword>
<dbReference type="Pfam" id="PF02518">
    <property type="entry name" value="HATPase_c"/>
    <property type="match status" value="1"/>
</dbReference>
<dbReference type="PANTHER" id="PTHR45436">
    <property type="entry name" value="SENSOR HISTIDINE KINASE YKOH"/>
    <property type="match status" value="1"/>
</dbReference>
<dbReference type="InterPro" id="IPR003594">
    <property type="entry name" value="HATPase_dom"/>
</dbReference>
<dbReference type="CDD" id="cd06225">
    <property type="entry name" value="HAMP"/>
    <property type="match status" value="1"/>
</dbReference>
<feature type="domain" description="HAMP" evidence="14">
    <location>
        <begin position="212"/>
        <end position="265"/>
    </location>
</feature>
<evidence type="ECO:0000256" key="1">
    <source>
        <dbReference type="ARBA" id="ARBA00000085"/>
    </source>
</evidence>
<dbReference type="Pfam" id="PF00512">
    <property type="entry name" value="HisKA"/>
    <property type="match status" value="1"/>
</dbReference>
<proteinExistence type="predicted"/>
<evidence type="ECO:0000256" key="12">
    <source>
        <dbReference type="SAM" id="Phobius"/>
    </source>
</evidence>
<dbReference type="InterPro" id="IPR003661">
    <property type="entry name" value="HisK_dim/P_dom"/>
</dbReference>
<evidence type="ECO:0000256" key="7">
    <source>
        <dbReference type="ARBA" id="ARBA00022777"/>
    </source>
</evidence>
<comment type="caution">
    <text evidence="15">The sequence shown here is derived from an EMBL/GenBank/DDBJ whole genome shotgun (WGS) entry which is preliminary data.</text>
</comment>
<dbReference type="SMART" id="SM00304">
    <property type="entry name" value="HAMP"/>
    <property type="match status" value="1"/>
</dbReference>
<dbReference type="Gene3D" id="6.10.340.10">
    <property type="match status" value="1"/>
</dbReference>
<dbReference type="RefSeq" id="WP_345364074.1">
    <property type="nucleotide sequence ID" value="NZ_BAABHJ010000030.1"/>
</dbReference>
<dbReference type="InterPro" id="IPR050428">
    <property type="entry name" value="TCS_sensor_his_kinase"/>
</dbReference>
<evidence type="ECO:0000259" key="14">
    <source>
        <dbReference type="PROSITE" id="PS50885"/>
    </source>
</evidence>
<evidence type="ECO:0000256" key="9">
    <source>
        <dbReference type="ARBA" id="ARBA00023012"/>
    </source>
</evidence>
<feature type="transmembrane region" description="Helical" evidence="12">
    <location>
        <begin position="44"/>
        <end position="67"/>
    </location>
</feature>
<comment type="catalytic activity">
    <reaction evidence="1">
        <text>ATP + protein L-histidine = ADP + protein N-phospho-L-histidine.</text>
        <dbReference type="EC" id="2.7.13.3"/>
    </reaction>
</comment>
<keyword evidence="5" id="KW-0808">Transferase</keyword>
<evidence type="ECO:0000256" key="10">
    <source>
        <dbReference type="ARBA" id="ARBA00023136"/>
    </source>
</evidence>
<dbReference type="PROSITE" id="PS50109">
    <property type="entry name" value="HIS_KIN"/>
    <property type="match status" value="1"/>
</dbReference>
<dbReference type="SUPFAM" id="SSF55874">
    <property type="entry name" value="ATPase domain of HSP90 chaperone/DNA topoisomerase II/histidine kinase"/>
    <property type="match status" value="1"/>
</dbReference>
<feature type="region of interest" description="Disordered" evidence="11">
    <location>
        <begin position="1"/>
        <end position="30"/>
    </location>
</feature>
<organism evidence="15 16">
    <name type="scientific">Actinoallomurus liliacearum</name>
    <dbReference type="NCBI Taxonomy" id="1080073"/>
    <lineage>
        <taxon>Bacteria</taxon>
        <taxon>Bacillati</taxon>
        <taxon>Actinomycetota</taxon>
        <taxon>Actinomycetes</taxon>
        <taxon>Streptosporangiales</taxon>
        <taxon>Thermomonosporaceae</taxon>
        <taxon>Actinoallomurus</taxon>
    </lineage>
</organism>
<keyword evidence="7" id="KW-0418">Kinase</keyword>
<dbReference type="InterPro" id="IPR036890">
    <property type="entry name" value="HATPase_C_sf"/>
</dbReference>
<evidence type="ECO:0000313" key="15">
    <source>
        <dbReference type="EMBL" id="GAA4615740.1"/>
    </source>
</evidence>
<protein>
    <recommendedName>
        <fullName evidence="3">histidine kinase</fullName>
        <ecNumber evidence="3">2.7.13.3</ecNumber>
    </recommendedName>
</protein>
<keyword evidence="8 12" id="KW-1133">Transmembrane helix</keyword>
<feature type="domain" description="Histidine kinase" evidence="13">
    <location>
        <begin position="273"/>
        <end position="482"/>
    </location>
</feature>
<gene>
    <name evidence="15" type="ORF">GCM10023195_69610</name>
</gene>
<dbReference type="SUPFAM" id="SSF47384">
    <property type="entry name" value="Homodimeric domain of signal transducing histidine kinase"/>
    <property type="match status" value="1"/>
</dbReference>
<dbReference type="InterPro" id="IPR003660">
    <property type="entry name" value="HAMP_dom"/>
</dbReference>
<reference evidence="16" key="1">
    <citation type="journal article" date="2019" name="Int. J. Syst. Evol. Microbiol.">
        <title>The Global Catalogue of Microorganisms (GCM) 10K type strain sequencing project: providing services to taxonomists for standard genome sequencing and annotation.</title>
        <authorList>
            <consortium name="The Broad Institute Genomics Platform"/>
            <consortium name="The Broad Institute Genome Sequencing Center for Infectious Disease"/>
            <person name="Wu L."/>
            <person name="Ma J."/>
        </authorList>
    </citation>
    <scope>NUCLEOTIDE SEQUENCE [LARGE SCALE GENOMIC DNA]</scope>
    <source>
        <strain evidence="16">JCM 17938</strain>
    </source>
</reference>
<keyword evidence="9" id="KW-0902">Two-component regulatory system</keyword>
<evidence type="ECO:0000313" key="16">
    <source>
        <dbReference type="Proteomes" id="UP001500212"/>
    </source>
</evidence>
<evidence type="ECO:0000256" key="3">
    <source>
        <dbReference type="ARBA" id="ARBA00012438"/>
    </source>
</evidence>
<dbReference type="PANTHER" id="PTHR45436:SF5">
    <property type="entry name" value="SENSOR HISTIDINE KINASE TRCS"/>
    <property type="match status" value="1"/>
</dbReference>
<dbReference type="PRINTS" id="PR00344">
    <property type="entry name" value="BCTRLSENSOR"/>
</dbReference>
<evidence type="ECO:0000256" key="11">
    <source>
        <dbReference type="SAM" id="MobiDB-lite"/>
    </source>
</evidence>
<dbReference type="SUPFAM" id="SSF158472">
    <property type="entry name" value="HAMP domain-like"/>
    <property type="match status" value="1"/>
</dbReference>